<sequence>MKYFLWLMFLVILPGMSFAQIITKELHFDSDKANLVIEDVFKGEEIIDYALNIKKGDSVNIILNRKINSSYFNLLPPGSDNVADFIGQTEGDTCKMVLPKTGVYKIRVYQMRSSARRGTEVKFKLDVSLFESKVSNPEKE</sequence>
<name>A0A8J6PWF1_9FLAO</name>
<accession>A0A8J6PWF1</accession>
<organism evidence="1 2">
    <name type="scientific">Aestuariibaculum marinum</name>
    <dbReference type="NCBI Taxonomy" id="2683592"/>
    <lineage>
        <taxon>Bacteria</taxon>
        <taxon>Pseudomonadati</taxon>
        <taxon>Bacteroidota</taxon>
        <taxon>Flavobacteriia</taxon>
        <taxon>Flavobacteriales</taxon>
        <taxon>Flavobacteriaceae</taxon>
    </lineage>
</organism>
<dbReference type="AlphaFoldDB" id="A0A8J6PWF1"/>
<keyword evidence="2" id="KW-1185">Reference proteome</keyword>
<dbReference type="Proteomes" id="UP000621516">
    <property type="component" value="Unassembled WGS sequence"/>
</dbReference>
<evidence type="ECO:0000313" key="2">
    <source>
        <dbReference type="Proteomes" id="UP000621516"/>
    </source>
</evidence>
<comment type="caution">
    <text evidence="1">The sequence shown here is derived from an EMBL/GenBank/DDBJ whole genome shotgun (WGS) entry which is preliminary data.</text>
</comment>
<reference evidence="1 2" key="1">
    <citation type="journal article" date="2018" name="J. Microbiol.">
        <title>Aestuariibaculum marinum sp. nov., a marine bacterium isolated from seawater in South Korea.</title>
        <authorList>
            <person name="Choi J."/>
            <person name="Lee D."/>
            <person name="Jang J.H."/>
            <person name="Cha S."/>
            <person name="Seo T."/>
        </authorList>
    </citation>
    <scope>NUCLEOTIDE SEQUENCE [LARGE SCALE GENOMIC DNA]</scope>
    <source>
        <strain evidence="1 2">IP7</strain>
    </source>
</reference>
<evidence type="ECO:0000313" key="1">
    <source>
        <dbReference type="EMBL" id="MBD0824945.1"/>
    </source>
</evidence>
<protein>
    <recommendedName>
        <fullName evidence="3">DNA breaking-rejoining protein</fullName>
    </recommendedName>
</protein>
<gene>
    <name evidence="1" type="ORF">ICJ85_13045</name>
</gene>
<proteinExistence type="predicted"/>
<dbReference type="Gene3D" id="2.60.120.380">
    <property type="match status" value="1"/>
</dbReference>
<dbReference type="EMBL" id="JACVXD010000008">
    <property type="protein sequence ID" value="MBD0824945.1"/>
    <property type="molecule type" value="Genomic_DNA"/>
</dbReference>
<evidence type="ECO:0008006" key="3">
    <source>
        <dbReference type="Google" id="ProtNLM"/>
    </source>
</evidence>